<sequence length="421" mass="49205">MEEFEKKDFAKIIKRNLSLVHEDIKKGINTAVRLYDRNIESADVTVDLYYPYVRILDYSAISKSQAERDEIIDLVSRFSYTPKEKVIFFDRKKGEVKEKGSESLEIAIKENSHEFIVELLKYQDTGLFLDHAVTRAMVEEDSYSLDVLNLFSYTGSFSVYAAAGGANSVVSVDSSNQYSAWCERNMRANGFLDRSKYPVLRMNADEYILDALKMKKKFDLIIFDPPSVSLKHGAKSFDLKKDYIKYIAALNMLLKKDGAIIFSENLSTFFLDKKKIKKFFSINEITNIIRKENFTKKHFLMRCWVMKKERDVMKKIDENTSLDELALVFDDVKKESKRKNHDEKSRSTNYSERKALKKNDKSSKKPYEKGRKPALFEKKDKNGFREDFHKSGEKKEFRRVHKAMLPYGMDDIRKSRKSDED</sequence>
<feature type="compositionally biased region" description="Basic and acidic residues" evidence="4">
    <location>
        <begin position="410"/>
        <end position="421"/>
    </location>
</feature>
<dbReference type="EC" id="2.1.1.-" evidence="6"/>
<gene>
    <name evidence="6" type="ORF">IAB12_06515</name>
</gene>
<organism evidence="6 7">
    <name type="scientific">Candidatus Ornithospirochaeta avicola</name>
    <dbReference type="NCBI Taxonomy" id="2840896"/>
    <lineage>
        <taxon>Bacteria</taxon>
        <taxon>Pseudomonadati</taxon>
        <taxon>Spirochaetota</taxon>
        <taxon>Spirochaetia</taxon>
        <taxon>Spirochaetales</taxon>
        <taxon>Spirochaetaceae</taxon>
        <taxon>Spirochaetaceae incertae sedis</taxon>
        <taxon>Candidatus Ornithospirochaeta</taxon>
    </lineage>
</organism>
<dbReference type="Gene3D" id="3.30.750.80">
    <property type="entry name" value="RNA methyltransferase domain (HRMD) like"/>
    <property type="match status" value="1"/>
</dbReference>
<evidence type="ECO:0000256" key="4">
    <source>
        <dbReference type="SAM" id="MobiDB-lite"/>
    </source>
</evidence>
<dbReference type="GO" id="GO:0032259">
    <property type="term" value="P:methylation"/>
    <property type="evidence" value="ECO:0007669"/>
    <property type="project" value="UniProtKB-KW"/>
</dbReference>
<dbReference type="Gene3D" id="3.40.50.150">
    <property type="entry name" value="Vaccinia Virus protein VP39"/>
    <property type="match status" value="1"/>
</dbReference>
<dbReference type="Pfam" id="PF10672">
    <property type="entry name" value="Methyltrans_SAM"/>
    <property type="match status" value="1"/>
</dbReference>
<reference evidence="6" key="2">
    <citation type="submission" date="2021-04" db="EMBL/GenBank/DDBJ databases">
        <authorList>
            <person name="Gilroy R."/>
        </authorList>
    </citation>
    <scope>NUCLEOTIDE SEQUENCE</scope>
    <source>
        <strain evidence="6">Gambia11-129</strain>
    </source>
</reference>
<evidence type="ECO:0000256" key="1">
    <source>
        <dbReference type="ARBA" id="ARBA00022603"/>
    </source>
</evidence>
<name>A0A9D1PUM5_9SPIO</name>
<feature type="region of interest" description="Disordered" evidence="4">
    <location>
        <begin position="338"/>
        <end position="421"/>
    </location>
</feature>
<proteinExistence type="predicted"/>
<dbReference type="GO" id="GO:0008168">
    <property type="term" value="F:methyltransferase activity"/>
    <property type="evidence" value="ECO:0007669"/>
    <property type="project" value="UniProtKB-KW"/>
</dbReference>
<protein>
    <submittedName>
        <fullName evidence="6">Class I SAM-dependent methyltransferase</fullName>
        <ecNumber evidence="6">2.1.1.-</ecNumber>
    </submittedName>
</protein>
<dbReference type="SUPFAM" id="SSF53335">
    <property type="entry name" value="S-adenosyl-L-methionine-dependent methyltransferases"/>
    <property type="match status" value="1"/>
</dbReference>
<dbReference type="CDD" id="cd02440">
    <property type="entry name" value="AdoMet_MTases"/>
    <property type="match status" value="1"/>
</dbReference>
<dbReference type="AlphaFoldDB" id="A0A9D1PUM5"/>
<evidence type="ECO:0000256" key="2">
    <source>
        <dbReference type="ARBA" id="ARBA00022679"/>
    </source>
</evidence>
<keyword evidence="2 6" id="KW-0808">Transferase</keyword>
<dbReference type="Proteomes" id="UP000823936">
    <property type="component" value="Unassembled WGS sequence"/>
</dbReference>
<dbReference type="PANTHER" id="PTHR43042">
    <property type="entry name" value="SAM-DEPENDENT METHYLTRANSFERASE"/>
    <property type="match status" value="1"/>
</dbReference>
<evidence type="ECO:0000313" key="6">
    <source>
        <dbReference type="EMBL" id="HIV99410.1"/>
    </source>
</evidence>
<evidence type="ECO:0000313" key="7">
    <source>
        <dbReference type="Proteomes" id="UP000823936"/>
    </source>
</evidence>
<evidence type="ECO:0000256" key="3">
    <source>
        <dbReference type="ARBA" id="ARBA00022691"/>
    </source>
</evidence>
<dbReference type="InterPro" id="IPR019614">
    <property type="entry name" value="SAM-dep_methyl-trfase"/>
</dbReference>
<dbReference type="PANTHER" id="PTHR43042:SF3">
    <property type="entry name" value="RIBOSOMAL RNA LARGE SUBUNIT METHYLTRANSFERASE YWBD-RELATED"/>
    <property type="match status" value="1"/>
</dbReference>
<accession>A0A9D1PUM5</accession>
<dbReference type="InterPro" id="IPR029063">
    <property type="entry name" value="SAM-dependent_MTases_sf"/>
</dbReference>
<evidence type="ECO:0000259" key="5">
    <source>
        <dbReference type="Pfam" id="PF10672"/>
    </source>
</evidence>
<dbReference type="EMBL" id="DXHU01000023">
    <property type="protein sequence ID" value="HIV99410.1"/>
    <property type="molecule type" value="Genomic_DNA"/>
</dbReference>
<keyword evidence="3" id="KW-0949">S-adenosyl-L-methionine</keyword>
<feature type="compositionally biased region" description="Basic and acidic residues" evidence="4">
    <location>
        <begin position="338"/>
        <end position="396"/>
    </location>
</feature>
<feature type="domain" description="S-adenosylmethionine-dependent methyltransferase" evidence="5">
    <location>
        <begin position="103"/>
        <end position="262"/>
    </location>
</feature>
<comment type="caution">
    <text evidence="6">The sequence shown here is derived from an EMBL/GenBank/DDBJ whole genome shotgun (WGS) entry which is preliminary data.</text>
</comment>
<keyword evidence="1 6" id="KW-0489">Methyltransferase</keyword>
<reference evidence="6" key="1">
    <citation type="journal article" date="2021" name="PeerJ">
        <title>Extensive microbial diversity within the chicken gut microbiome revealed by metagenomics and culture.</title>
        <authorList>
            <person name="Gilroy R."/>
            <person name="Ravi A."/>
            <person name="Getino M."/>
            <person name="Pursley I."/>
            <person name="Horton D.L."/>
            <person name="Alikhan N.F."/>
            <person name="Baker D."/>
            <person name="Gharbi K."/>
            <person name="Hall N."/>
            <person name="Watson M."/>
            <person name="Adriaenssens E.M."/>
            <person name="Foster-Nyarko E."/>
            <person name="Jarju S."/>
            <person name="Secka A."/>
            <person name="Antonio M."/>
            <person name="Oren A."/>
            <person name="Chaudhuri R.R."/>
            <person name="La Ragione R."/>
            <person name="Hildebrand F."/>
            <person name="Pallen M.J."/>
        </authorList>
    </citation>
    <scope>NUCLEOTIDE SEQUENCE</scope>
    <source>
        <strain evidence="6">Gambia11-129</strain>
    </source>
</reference>